<accession>A0ABQ9VY59</accession>
<dbReference type="EMBL" id="JASSZA010000004">
    <property type="protein sequence ID" value="KAK2114314.1"/>
    <property type="molecule type" value="Genomic_DNA"/>
</dbReference>
<proteinExistence type="predicted"/>
<keyword evidence="2" id="KW-1185">Reference proteome</keyword>
<comment type="caution">
    <text evidence="1">The sequence shown here is derived from an EMBL/GenBank/DDBJ whole genome shotgun (WGS) entry which is preliminary data.</text>
</comment>
<evidence type="ECO:0000313" key="2">
    <source>
        <dbReference type="Proteomes" id="UP001266305"/>
    </source>
</evidence>
<organism evidence="1 2">
    <name type="scientific">Saguinus oedipus</name>
    <name type="common">Cotton-top tamarin</name>
    <name type="synonym">Oedipomidas oedipus</name>
    <dbReference type="NCBI Taxonomy" id="9490"/>
    <lineage>
        <taxon>Eukaryota</taxon>
        <taxon>Metazoa</taxon>
        <taxon>Chordata</taxon>
        <taxon>Craniata</taxon>
        <taxon>Vertebrata</taxon>
        <taxon>Euteleostomi</taxon>
        <taxon>Mammalia</taxon>
        <taxon>Eutheria</taxon>
        <taxon>Euarchontoglires</taxon>
        <taxon>Primates</taxon>
        <taxon>Haplorrhini</taxon>
        <taxon>Platyrrhini</taxon>
        <taxon>Cebidae</taxon>
        <taxon>Callitrichinae</taxon>
        <taxon>Saguinus</taxon>
    </lineage>
</organism>
<evidence type="ECO:0000313" key="1">
    <source>
        <dbReference type="EMBL" id="KAK2114314.1"/>
    </source>
</evidence>
<name>A0ABQ9VY59_SAGOE</name>
<dbReference type="Proteomes" id="UP001266305">
    <property type="component" value="Unassembled WGS sequence"/>
</dbReference>
<reference evidence="1 2" key="1">
    <citation type="submission" date="2023-05" db="EMBL/GenBank/DDBJ databases">
        <title>B98-5 Cell Line De Novo Hybrid Assembly: An Optical Mapping Approach.</title>
        <authorList>
            <person name="Kananen K."/>
            <person name="Auerbach J.A."/>
            <person name="Kautto E."/>
            <person name="Blachly J.S."/>
        </authorList>
    </citation>
    <scope>NUCLEOTIDE SEQUENCE [LARGE SCALE GENOMIC DNA]</scope>
    <source>
        <strain evidence="1">B95-8</strain>
        <tissue evidence="1">Cell line</tissue>
    </source>
</reference>
<protein>
    <submittedName>
        <fullName evidence="1">Uncharacterized protein</fullName>
    </submittedName>
</protein>
<gene>
    <name evidence="1" type="ORF">P7K49_008580</name>
</gene>
<sequence>MSSVEKAYCRAEASRQVHFTGFLFPSNCFYLSLLLENPQQQLRVKGFEKVGVQLPGLHP</sequence>
<feature type="non-terminal residue" evidence="1">
    <location>
        <position position="59"/>
    </location>
</feature>